<dbReference type="AlphaFoldDB" id="A0A7S4T813"/>
<dbReference type="InterPro" id="IPR008991">
    <property type="entry name" value="Translation_prot_SH3-like_sf"/>
</dbReference>
<dbReference type="FunFam" id="6.10.250.3260:FF:000001">
    <property type="entry name" value="60S ribosomal protein L21"/>
    <property type="match status" value="1"/>
</dbReference>
<name>A0A7S4T813_9DINO</name>
<dbReference type="Gene3D" id="6.10.250.3260">
    <property type="match status" value="1"/>
</dbReference>
<dbReference type="InterPro" id="IPR018259">
    <property type="entry name" value="Ribosomal_eL21_CS"/>
</dbReference>
<dbReference type="PROSITE" id="PS01171">
    <property type="entry name" value="RIBOSOMAL_L21E"/>
    <property type="match status" value="1"/>
</dbReference>
<dbReference type="FunFam" id="2.30.30.70:FF:000001">
    <property type="entry name" value="60S ribosomal protein L21"/>
    <property type="match status" value="1"/>
</dbReference>
<dbReference type="GO" id="GO:1990904">
    <property type="term" value="C:ribonucleoprotein complex"/>
    <property type="evidence" value="ECO:0007669"/>
    <property type="project" value="UniProtKB-KW"/>
</dbReference>
<dbReference type="InterPro" id="IPR001147">
    <property type="entry name" value="Ribosomal_eL21"/>
</dbReference>
<dbReference type="EMBL" id="HBNR01089902">
    <property type="protein sequence ID" value="CAE4668644.1"/>
    <property type="molecule type" value="Transcribed_RNA"/>
</dbReference>
<dbReference type="Pfam" id="PF01157">
    <property type="entry name" value="Ribosomal_L21e"/>
    <property type="match status" value="1"/>
</dbReference>
<dbReference type="SUPFAM" id="SSF50104">
    <property type="entry name" value="Translation proteins SH3-like domain"/>
    <property type="match status" value="1"/>
</dbReference>
<evidence type="ECO:0000256" key="3">
    <source>
        <dbReference type="ARBA" id="ARBA00023274"/>
    </source>
</evidence>
<proteinExistence type="inferred from homology"/>
<keyword evidence="2" id="KW-0689">Ribosomal protein</keyword>
<comment type="similarity">
    <text evidence="1">Belongs to the eukaryotic ribosomal protein eL21 family.</text>
</comment>
<accession>A0A7S4T813</accession>
<evidence type="ECO:0000256" key="2">
    <source>
        <dbReference type="ARBA" id="ARBA00022980"/>
    </source>
</evidence>
<dbReference type="GO" id="GO:0005840">
    <property type="term" value="C:ribosome"/>
    <property type="evidence" value="ECO:0007669"/>
    <property type="project" value="UniProtKB-KW"/>
</dbReference>
<dbReference type="PANTHER" id="PTHR20981">
    <property type="entry name" value="60S RIBOSOMAL PROTEIN L21"/>
    <property type="match status" value="1"/>
</dbReference>
<organism evidence="4">
    <name type="scientific">Alexandrium monilatum</name>
    <dbReference type="NCBI Taxonomy" id="311494"/>
    <lineage>
        <taxon>Eukaryota</taxon>
        <taxon>Sar</taxon>
        <taxon>Alveolata</taxon>
        <taxon>Dinophyceae</taxon>
        <taxon>Gonyaulacales</taxon>
        <taxon>Pyrocystaceae</taxon>
        <taxon>Alexandrium</taxon>
    </lineage>
</organism>
<dbReference type="InterPro" id="IPR036948">
    <property type="entry name" value="Ribosomal_eL21_sf"/>
</dbReference>
<reference evidence="4" key="1">
    <citation type="submission" date="2021-01" db="EMBL/GenBank/DDBJ databases">
        <authorList>
            <person name="Corre E."/>
            <person name="Pelletier E."/>
            <person name="Niang G."/>
            <person name="Scheremetjew M."/>
            <person name="Finn R."/>
            <person name="Kale V."/>
            <person name="Holt S."/>
            <person name="Cochrane G."/>
            <person name="Meng A."/>
            <person name="Brown T."/>
            <person name="Cohen L."/>
        </authorList>
    </citation>
    <scope>NUCLEOTIDE SEQUENCE</scope>
    <source>
        <strain evidence="4">CCMP3105</strain>
    </source>
</reference>
<keyword evidence="3" id="KW-0687">Ribonucleoprotein</keyword>
<evidence type="ECO:0000256" key="1">
    <source>
        <dbReference type="ARBA" id="ARBA00008427"/>
    </source>
</evidence>
<evidence type="ECO:0008006" key="5">
    <source>
        <dbReference type="Google" id="ProtNLM"/>
    </source>
</evidence>
<dbReference type="GO" id="GO:0003735">
    <property type="term" value="F:structural constituent of ribosome"/>
    <property type="evidence" value="ECO:0007669"/>
    <property type="project" value="InterPro"/>
</dbReference>
<protein>
    <recommendedName>
        <fullName evidence="5">60S ribosomal protein L21</fullName>
    </recommendedName>
</protein>
<sequence length="166" mass="19234">MGKLHTISKGYRHGTRDKYAKKYRSKGLPGVSRYLTTFKRGDYVDIVVDSSVQKGMPYSFYHGRTGVVFNVNRNALGVEMTKIVGNRQLRKRIHVRIEHVRKSRCNEDFLRRVRENDRKRMDAKLLGEKVVIAKRQPEGPKPMKIVKANEGDVDVLAPLPFIENYF</sequence>
<evidence type="ECO:0000313" key="4">
    <source>
        <dbReference type="EMBL" id="CAE4668644.1"/>
    </source>
</evidence>
<gene>
    <name evidence="4" type="ORF">AMON00008_LOCUS64505</name>
</gene>
<dbReference type="GO" id="GO:0006412">
    <property type="term" value="P:translation"/>
    <property type="evidence" value="ECO:0007669"/>
    <property type="project" value="InterPro"/>
</dbReference>
<dbReference type="Gene3D" id="2.30.30.70">
    <property type="entry name" value="Ribosomal protein L21"/>
    <property type="match status" value="1"/>
</dbReference>